<dbReference type="Proteomes" id="UP000590511">
    <property type="component" value="Unassembled WGS sequence"/>
</dbReference>
<protein>
    <submittedName>
        <fullName evidence="6">Ca2+-binding RTX toxin-like protein</fullName>
    </submittedName>
</protein>
<keyword evidence="2" id="KW-0964">Secreted</keyword>
<reference evidence="5 8" key="2">
    <citation type="submission" date="2021-01" db="EMBL/GenBank/DDBJ databases">
        <title>Whole genome shotgun sequence of Actinoplanes lobatus NBRC 12513.</title>
        <authorList>
            <person name="Komaki H."/>
            <person name="Tamura T."/>
        </authorList>
    </citation>
    <scope>NUCLEOTIDE SEQUENCE [LARGE SCALE GENOMIC DNA]</scope>
    <source>
        <strain evidence="5 8">NBRC 12513</strain>
    </source>
</reference>
<feature type="signal peptide" evidence="4">
    <location>
        <begin position="1"/>
        <end position="29"/>
    </location>
</feature>
<dbReference type="EMBL" id="JACHNC010000001">
    <property type="protein sequence ID" value="MBB4747673.1"/>
    <property type="molecule type" value="Genomic_DNA"/>
</dbReference>
<evidence type="ECO:0000313" key="8">
    <source>
        <dbReference type="Proteomes" id="UP000631312"/>
    </source>
</evidence>
<organism evidence="6 7">
    <name type="scientific">Actinoplanes lobatus</name>
    <dbReference type="NCBI Taxonomy" id="113568"/>
    <lineage>
        <taxon>Bacteria</taxon>
        <taxon>Bacillati</taxon>
        <taxon>Actinomycetota</taxon>
        <taxon>Actinomycetes</taxon>
        <taxon>Micromonosporales</taxon>
        <taxon>Micromonosporaceae</taxon>
        <taxon>Actinoplanes</taxon>
    </lineage>
</organism>
<evidence type="ECO:0000256" key="1">
    <source>
        <dbReference type="ARBA" id="ARBA00004613"/>
    </source>
</evidence>
<keyword evidence="4" id="KW-0732">Signal</keyword>
<name>A0A7W7HBU6_9ACTN</name>
<dbReference type="Pfam" id="PF00353">
    <property type="entry name" value="HemolysinCabind"/>
    <property type="match status" value="6"/>
</dbReference>
<dbReference type="RefSeq" id="WP_188120282.1">
    <property type="nucleotide sequence ID" value="NZ_BOMP01000035.1"/>
</dbReference>
<comment type="caution">
    <text evidence="6">The sequence shown here is derived from an EMBL/GenBank/DDBJ whole genome shotgun (WGS) entry which is preliminary data.</text>
</comment>
<dbReference type="SUPFAM" id="SSF51120">
    <property type="entry name" value="beta-Roll"/>
    <property type="match status" value="4"/>
</dbReference>
<accession>A0A7W7HBU6</accession>
<dbReference type="GO" id="GO:0005576">
    <property type="term" value="C:extracellular region"/>
    <property type="evidence" value="ECO:0007669"/>
    <property type="project" value="UniProtKB-SubCell"/>
</dbReference>
<feature type="chain" id="PRO_5030886464" evidence="4">
    <location>
        <begin position="30"/>
        <end position="491"/>
    </location>
</feature>
<proteinExistence type="predicted"/>
<dbReference type="Gene3D" id="2.150.10.10">
    <property type="entry name" value="Serralysin-like metalloprotease, C-terminal"/>
    <property type="match status" value="4"/>
</dbReference>
<sequence length="491" mass="49708">MLESSWSVRAGLSAMLTVAAGMLASPAQAASTGIVQVVETTKVQYKAAGGDQNRVVISRSGNTVMIDDVVTLAVGKGCKAVQGDRTRVRCTIAQGPARVQVYTYDRNDSVDNRSDVGLSADGGSGADRLTGGPRGDRLFGGSGADRIWGQGGADTMNGNVGNDVVSGGPGDDVVVGHDGADRLYGGDGHDDIRGYSGNDVLYGGADSDYLFDGPGNDRSYGEGGDDVLDQNWGYTTDSDLLSGGSGLDHVAYTERVKPVTADLDGATGDDGQAGERDSIGADVESLVGGKASDRLTGNGSRNLLGGLAGDDVLIGLGGDDQMGGDQGRDRLYGGAGNDDMYGDIDSATAASDFLAGGDGIDTVSYHSYTAAVSVDLDGATGDDGLAGEHDSVGADVENIYGGAGNDRLTGNAADNYITGGAGNDIVTGYAGNDFLQGEAGLDRLYGGDGDDDLHEQGDTTGTVDLLDGGPHGTRGDGCRESPGDTLVSCEF</sequence>
<dbReference type="InterPro" id="IPR050557">
    <property type="entry name" value="RTX_toxin/Mannuronan_C5-epim"/>
</dbReference>
<evidence type="ECO:0000256" key="2">
    <source>
        <dbReference type="ARBA" id="ARBA00022525"/>
    </source>
</evidence>
<dbReference type="GO" id="GO:0005509">
    <property type="term" value="F:calcium ion binding"/>
    <property type="evidence" value="ECO:0007669"/>
    <property type="project" value="InterPro"/>
</dbReference>
<dbReference type="AlphaFoldDB" id="A0A7W7HBU6"/>
<evidence type="ECO:0000313" key="5">
    <source>
        <dbReference type="EMBL" id="GIE39763.1"/>
    </source>
</evidence>
<dbReference type="PANTHER" id="PTHR38340">
    <property type="entry name" value="S-LAYER PROTEIN"/>
    <property type="match status" value="1"/>
</dbReference>
<feature type="region of interest" description="Disordered" evidence="3">
    <location>
        <begin position="110"/>
        <end position="135"/>
    </location>
</feature>
<comment type="subcellular location">
    <subcellularLocation>
        <location evidence="1">Secreted</location>
    </subcellularLocation>
</comment>
<dbReference type="EMBL" id="BOMP01000035">
    <property type="protein sequence ID" value="GIE39763.1"/>
    <property type="molecule type" value="Genomic_DNA"/>
</dbReference>
<dbReference type="InterPro" id="IPR018511">
    <property type="entry name" value="Hemolysin-typ_Ca-bd_CS"/>
</dbReference>
<dbReference type="InterPro" id="IPR001343">
    <property type="entry name" value="Hemolysn_Ca-bd"/>
</dbReference>
<evidence type="ECO:0000313" key="7">
    <source>
        <dbReference type="Proteomes" id="UP000590511"/>
    </source>
</evidence>
<evidence type="ECO:0000256" key="3">
    <source>
        <dbReference type="SAM" id="MobiDB-lite"/>
    </source>
</evidence>
<evidence type="ECO:0000256" key="4">
    <source>
        <dbReference type="SAM" id="SignalP"/>
    </source>
</evidence>
<keyword evidence="8" id="KW-1185">Reference proteome</keyword>
<evidence type="ECO:0000313" key="6">
    <source>
        <dbReference type="EMBL" id="MBB4747673.1"/>
    </source>
</evidence>
<dbReference type="PROSITE" id="PS00330">
    <property type="entry name" value="HEMOLYSIN_CALCIUM"/>
    <property type="match status" value="1"/>
</dbReference>
<dbReference type="PRINTS" id="PR00313">
    <property type="entry name" value="CABNDNGRPT"/>
</dbReference>
<dbReference type="InterPro" id="IPR011049">
    <property type="entry name" value="Serralysin-like_metalloprot_C"/>
</dbReference>
<reference evidence="6 7" key="1">
    <citation type="submission" date="2020-08" db="EMBL/GenBank/DDBJ databases">
        <title>Sequencing the genomes of 1000 actinobacteria strains.</title>
        <authorList>
            <person name="Klenk H.-P."/>
        </authorList>
    </citation>
    <scope>NUCLEOTIDE SEQUENCE [LARGE SCALE GENOMIC DNA]</scope>
    <source>
        <strain evidence="6 7">DSM 43150</strain>
    </source>
</reference>
<gene>
    <name evidence="5" type="ORF">Alo02nite_26610</name>
    <name evidence="6" type="ORF">BJ964_001834</name>
</gene>
<dbReference type="Proteomes" id="UP000631312">
    <property type="component" value="Unassembled WGS sequence"/>
</dbReference>
<dbReference type="PANTHER" id="PTHR38340:SF1">
    <property type="entry name" value="S-LAYER PROTEIN"/>
    <property type="match status" value="1"/>
</dbReference>